<dbReference type="Pfam" id="PF01614">
    <property type="entry name" value="IclR_C"/>
    <property type="match status" value="1"/>
</dbReference>
<dbReference type="Pfam" id="PF09339">
    <property type="entry name" value="HTH_IclR"/>
    <property type="match status" value="1"/>
</dbReference>
<dbReference type="SMART" id="SM00346">
    <property type="entry name" value="HTH_ICLR"/>
    <property type="match status" value="1"/>
</dbReference>
<organism evidence="6 7">
    <name type="scientific">Halobacterium bonnevillei</name>
    <dbReference type="NCBI Taxonomy" id="2692200"/>
    <lineage>
        <taxon>Archaea</taxon>
        <taxon>Methanobacteriati</taxon>
        <taxon>Methanobacteriota</taxon>
        <taxon>Stenosarchaea group</taxon>
        <taxon>Halobacteria</taxon>
        <taxon>Halobacteriales</taxon>
        <taxon>Halobacteriaceae</taxon>
        <taxon>Halobacterium</taxon>
    </lineage>
</organism>
<keyword evidence="3" id="KW-0804">Transcription</keyword>
<evidence type="ECO:0000256" key="2">
    <source>
        <dbReference type="ARBA" id="ARBA00023125"/>
    </source>
</evidence>
<dbReference type="PROSITE" id="PS51078">
    <property type="entry name" value="ICLR_ED"/>
    <property type="match status" value="1"/>
</dbReference>
<keyword evidence="1" id="KW-0805">Transcription regulation</keyword>
<keyword evidence="2" id="KW-0238">DNA-binding</keyword>
<protein>
    <submittedName>
        <fullName evidence="6">Helix-turn-helix domain-containing protein</fullName>
    </submittedName>
</protein>
<dbReference type="EMBL" id="WUUU01000003">
    <property type="protein sequence ID" value="MXR19258.1"/>
    <property type="molecule type" value="Genomic_DNA"/>
</dbReference>
<dbReference type="AlphaFoldDB" id="A0A6B0SCZ8"/>
<evidence type="ECO:0000256" key="1">
    <source>
        <dbReference type="ARBA" id="ARBA00023015"/>
    </source>
</evidence>
<reference evidence="6 7" key="1">
    <citation type="submission" date="2019-12" db="EMBL/GenBank/DDBJ databases">
        <title>Isolation and characterization of three novel carbon monoxide-oxidizing members of Halobacteria from salione crusts and soils.</title>
        <authorList>
            <person name="Myers M.R."/>
            <person name="King G.M."/>
        </authorList>
    </citation>
    <scope>NUCLEOTIDE SEQUENCE [LARGE SCALE GENOMIC DNA]</scope>
    <source>
        <strain evidence="6 7">PCN9</strain>
    </source>
</reference>
<keyword evidence="7" id="KW-1185">Reference proteome</keyword>
<name>A0A6B0SCZ8_9EURY</name>
<dbReference type="OrthoDB" id="14763at2157"/>
<dbReference type="PANTHER" id="PTHR30136:SF35">
    <property type="entry name" value="HTH-TYPE TRANSCRIPTIONAL REGULATOR RV1719"/>
    <property type="match status" value="1"/>
</dbReference>
<dbReference type="Proteomes" id="UP000471521">
    <property type="component" value="Unassembled WGS sequence"/>
</dbReference>
<evidence type="ECO:0000259" key="4">
    <source>
        <dbReference type="PROSITE" id="PS51077"/>
    </source>
</evidence>
<dbReference type="InterPro" id="IPR029016">
    <property type="entry name" value="GAF-like_dom_sf"/>
</dbReference>
<dbReference type="InterPro" id="IPR036388">
    <property type="entry name" value="WH-like_DNA-bd_sf"/>
</dbReference>
<feature type="domain" description="HTH iclR-type" evidence="4">
    <location>
        <begin position="12"/>
        <end position="71"/>
    </location>
</feature>
<accession>A0A6B0SCZ8</accession>
<comment type="caution">
    <text evidence="6">The sequence shown here is derived from an EMBL/GenBank/DDBJ whole genome shotgun (WGS) entry which is preliminary data.</text>
</comment>
<dbReference type="Gene3D" id="3.30.450.40">
    <property type="match status" value="1"/>
</dbReference>
<dbReference type="InterPro" id="IPR036390">
    <property type="entry name" value="WH_DNA-bd_sf"/>
</dbReference>
<proteinExistence type="predicted"/>
<evidence type="ECO:0000313" key="7">
    <source>
        <dbReference type="Proteomes" id="UP000471521"/>
    </source>
</evidence>
<dbReference type="GO" id="GO:0003700">
    <property type="term" value="F:DNA-binding transcription factor activity"/>
    <property type="evidence" value="ECO:0007669"/>
    <property type="project" value="TreeGrafter"/>
</dbReference>
<evidence type="ECO:0000256" key="3">
    <source>
        <dbReference type="ARBA" id="ARBA00023163"/>
    </source>
</evidence>
<dbReference type="Gene3D" id="1.10.10.10">
    <property type="entry name" value="Winged helix-like DNA-binding domain superfamily/Winged helix DNA-binding domain"/>
    <property type="match status" value="1"/>
</dbReference>
<dbReference type="InterPro" id="IPR014757">
    <property type="entry name" value="Tscrpt_reg_IclR_C"/>
</dbReference>
<dbReference type="RefSeq" id="WP_159524853.1">
    <property type="nucleotide sequence ID" value="NZ_WUUU01000003.1"/>
</dbReference>
<dbReference type="GO" id="GO:0045892">
    <property type="term" value="P:negative regulation of DNA-templated transcription"/>
    <property type="evidence" value="ECO:0007669"/>
    <property type="project" value="TreeGrafter"/>
</dbReference>
<dbReference type="InterPro" id="IPR005471">
    <property type="entry name" value="Tscrpt_reg_IclR_N"/>
</dbReference>
<evidence type="ECO:0000259" key="5">
    <source>
        <dbReference type="PROSITE" id="PS51078"/>
    </source>
</evidence>
<dbReference type="InterPro" id="IPR050707">
    <property type="entry name" value="HTH_MetabolicPath_Reg"/>
</dbReference>
<dbReference type="SUPFAM" id="SSF55781">
    <property type="entry name" value="GAF domain-like"/>
    <property type="match status" value="1"/>
</dbReference>
<sequence>MTQSDAGPRTPVKTAERTLELVEFLKAADGATLSEATDAVDLPKSSVHNYLKTLVHHGYVVENDGTYEVGLRFLDLGAYARTRVPLYPVAEPELETVAEETGELANLLVEQDGRGTFIYRKKGENAVKIDSYNGQQILLHTTAIGKALLANLPEDRVEAILDRYGLPQKTENTITDREELFAELDRIRSEGFSYDDEERISGLNCVATPILQGDDVVGAISVTGPTSRMSQSRIDDEIKQQLRNAKNIIELNLSHA</sequence>
<evidence type="ECO:0000313" key="6">
    <source>
        <dbReference type="EMBL" id="MXR19258.1"/>
    </source>
</evidence>
<gene>
    <name evidence="6" type="ORF">GRX66_01070</name>
</gene>
<dbReference type="PROSITE" id="PS51077">
    <property type="entry name" value="HTH_ICLR"/>
    <property type="match status" value="1"/>
</dbReference>
<feature type="domain" description="IclR-ED" evidence="5">
    <location>
        <begin position="72"/>
        <end position="255"/>
    </location>
</feature>
<dbReference type="GO" id="GO:0003677">
    <property type="term" value="F:DNA binding"/>
    <property type="evidence" value="ECO:0007669"/>
    <property type="project" value="UniProtKB-KW"/>
</dbReference>
<dbReference type="SUPFAM" id="SSF46785">
    <property type="entry name" value="Winged helix' DNA-binding domain"/>
    <property type="match status" value="1"/>
</dbReference>
<dbReference type="PANTHER" id="PTHR30136">
    <property type="entry name" value="HELIX-TURN-HELIX TRANSCRIPTIONAL REGULATOR, ICLR FAMILY"/>
    <property type="match status" value="1"/>
</dbReference>